<feature type="transmembrane region" description="Helical" evidence="7">
    <location>
        <begin position="284"/>
        <end position="310"/>
    </location>
</feature>
<feature type="transmembrane region" description="Helical" evidence="7">
    <location>
        <begin position="12"/>
        <end position="30"/>
    </location>
</feature>
<dbReference type="CDD" id="cd06261">
    <property type="entry name" value="TM_PBP2"/>
    <property type="match status" value="1"/>
</dbReference>
<evidence type="ECO:0000256" key="5">
    <source>
        <dbReference type="ARBA" id="ARBA00022989"/>
    </source>
</evidence>
<feature type="domain" description="ABC transmembrane type-1" evidence="8">
    <location>
        <begin position="95"/>
        <end position="307"/>
    </location>
</feature>
<feature type="transmembrane region" description="Helical" evidence="7">
    <location>
        <begin position="135"/>
        <end position="157"/>
    </location>
</feature>
<feature type="transmembrane region" description="Helical" evidence="7">
    <location>
        <begin position="99"/>
        <end position="123"/>
    </location>
</feature>
<keyword evidence="4 7" id="KW-0812">Transmembrane</keyword>
<keyword evidence="6 7" id="KW-0472">Membrane</keyword>
<gene>
    <name evidence="9" type="ORF">C7B47_07225</name>
</gene>
<evidence type="ECO:0000313" key="9">
    <source>
        <dbReference type="EMBL" id="PSR27629.1"/>
    </source>
</evidence>
<keyword evidence="5 7" id="KW-1133">Transmembrane helix</keyword>
<dbReference type="SUPFAM" id="SSF161098">
    <property type="entry name" value="MetI-like"/>
    <property type="match status" value="1"/>
</dbReference>
<evidence type="ECO:0000256" key="6">
    <source>
        <dbReference type="ARBA" id="ARBA00023136"/>
    </source>
</evidence>
<evidence type="ECO:0000256" key="2">
    <source>
        <dbReference type="ARBA" id="ARBA00022448"/>
    </source>
</evidence>
<comment type="subcellular location">
    <subcellularLocation>
        <location evidence="1 7">Cell membrane</location>
        <topology evidence="1 7">Multi-pass membrane protein</topology>
    </subcellularLocation>
</comment>
<organism evidence="9 10">
    <name type="scientific">Sulfobacillus thermosulfidooxidans</name>
    <dbReference type="NCBI Taxonomy" id="28034"/>
    <lineage>
        <taxon>Bacteria</taxon>
        <taxon>Bacillati</taxon>
        <taxon>Bacillota</taxon>
        <taxon>Clostridia</taxon>
        <taxon>Eubacteriales</taxon>
        <taxon>Clostridiales Family XVII. Incertae Sedis</taxon>
        <taxon>Sulfobacillus</taxon>
    </lineage>
</organism>
<sequence>MLKYIFRRVLQAIPSLLGITIIGFFLVHIVPGGPAQAMLGPRATPARIAQVDQEFGLNKPLPVQYIQWLGQLLHGNLGTSYFYNETVWHLIAVNMPRTLSIVGLGVLIAHILSILLGSLQAYYHDTKFDYIMTALTYFFYSMPIFWLGIMIIMFFSITLNWFPSGGLSNPLNPNPGFGSWVAHTTLPVLTIVLTTVAGWGRYMRTAMSENLIQDYVRTARAKGIKESVVVLKHALRNSVLPLITLLGFALPNLFSGALLVEVIFNYPGMGLLFWDAANQRDYPVILGIVVITGFLTILGNLLADLLYGLVDPRIQYN</sequence>
<evidence type="ECO:0000256" key="4">
    <source>
        <dbReference type="ARBA" id="ARBA00022692"/>
    </source>
</evidence>
<dbReference type="PANTHER" id="PTHR30465:SF0">
    <property type="entry name" value="OLIGOPEPTIDE TRANSPORT SYSTEM PERMEASE PROTEIN APPB"/>
    <property type="match status" value="1"/>
</dbReference>
<proteinExistence type="inferred from homology"/>
<comment type="similarity">
    <text evidence="7">Belongs to the binding-protein-dependent transport system permease family.</text>
</comment>
<dbReference type="InterPro" id="IPR000515">
    <property type="entry name" value="MetI-like"/>
</dbReference>
<keyword evidence="3" id="KW-1003">Cell membrane</keyword>
<dbReference type="GO" id="GO:0005886">
    <property type="term" value="C:plasma membrane"/>
    <property type="evidence" value="ECO:0007669"/>
    <property type="project" value="UniProtKB-SubCell"/>
</dbReference>
<evidence type="ECO:0000313" key="10">
    <source>
        <dbReference type="Proteomes" id="UP000242705"/>
    </source>
</evidence>
<protein>
    <submittedName>
        <fullName evidence="9">ABC transporter permease</fullName>
    </submittedName>
</protein>
<dbReference type="InterPro" id="IPR035906">
    <property type="entry name" value="MetI-like_sf"/>
</dbReference>
<name>A0A1R0IGW8_SULTH</name>
<accession>A0A1R0IGW8</accession>
<evidence type="ECO:0000256" key="1">
    <source>
        <dbReference type="ARBA" id="ARBA00004651"/>
    </source>
</evidence>
<dbReference type="PANTHER" id="PTHR30465">
    <property type="entry name" value="INNER MEMBRANE ABC TRANSPORTER"/>
    <property type="match status" value="1"/>
</dbReference>
<evidence type="ECO:0000256" key="7">
    <source>
        <dbReference type="RuleBase" id="RU363032"/>
    </source>
</evidence>
<feature type="transmembrane region" description="Helical" evidence="7">
    <location>
        <begin position="239"/>
        <end position="264"/>
    </location>
</feature>
<dbReference type="AlphaFoldDB" id="A0A1R0IGW8"/>
<dbReference type="Pfam" id="PF00528">
    <property type="entry name" value="BPD_transp_1"/>
    <property type="match status" value="1"/>
</dbReference>
<evidence type="ECO:0000256" key="3">
    <source>
        <dbReference type="ARBA" id="ARBA00022475"/>
    </source>
</evidence>
<comment type="caution">
    <text evidence="9">The sequence shown here is derived from an EMBL/GenBank/DDBJ whole genome shotgun (WGS) entry which is preliminary data.</text>
</comment>
<dbReference type="RefSeq" id="WP_028962965.1">
    <property type="nucleotide sequence ID" value="NZ_MDZD01000001.1"/>
</dbReference>
<feature type="transmembrane region" description="Helical" evidence="7">
    <location>
        <begin position="177"/>
        <end position="199"/>
    </location>
</feature>
<dbReference type="EMBL" id="PXYX01000011">
    <property type="protein sequence ID" value="PSR27629.1"/>
    <property type="molecule type" value="Genomic_DNA"/>
</dbReference>
<evidence type="ECO:0000259" key="8">
    <source>
        <dbReference type="PROSITE" id="PS50928"/>
    </source>
</evidence>
<dbReference type="Gene3D" id="1.10.3720.10">
    <property type="entry name" value="MetI-like"/>
    <property type="match status" value="1"/>
</dbReference>
<keyword evidence="2 7" id="KW-0813">Transport</keyword>
<dbReference type="Proteomes" id="UP000242705">
    <property type="component" value="Unassembled WGS sequence"/>
</dbReference>
<dbReference type="InterPro" id="IPR045621">
    <property type="entry name" value="BPD_transp_1_N"/>
</dbReference>
<dbReference type="Pfam" id="PF19300">
    <property type="entry name" value="BPD_transp_1_N"/>
    <property type="match status" value="1"/>
</dbReference>
<dbReference type="PROSITE" id="PS50928">
    <property type="entry name" value="ABC_TM1"/>
    <property type="match status" value="1"/>
</dbReference>
<dbReference type="GO" id="GO:0055085">
    <property type="term" value="P:transmembrane transport"/>
    <property type="evidence" value="ECO:0007669"/>
    <property type="project" value="InterPro"/>
</dbReference>
<reference evidence="9 10" key="1">
    <citation type="journal article" date="2014" name="BMC Genomics">
        <title>Comparison of environmental and isolate Sulfobacillus genomes reveals diverse carbon, sulfur, nitrogen, and hydrogen metabolisms.</title>
        <authorList>
            <person name="Justice N.B."/>
            <person name="Norman A."/>
            <person name="Brown C.T."/>
            <person name="Singh A."/>
            <person name="Thomas B.C."/>
            <person name="Banfield J.F."/>
        </authorList>
    </citation>
    <scope>NUCLEOTIDE SEQUENCE [LARGE SCALE GENOMIC DNA]</scope>
    <source>
        <strain evidence="9">AMDSBA5</strain>
    </source>
</reference>